<dbReference type="SUPFAM" id="SSF48613">
    <property type="entry name" value="Heme oxygenase-like"/>
    <property type="match status" value="1"/>
</dbReference>
<keyword evidence="2" id="KW-1185">Reference proteome</keyword>
<proteinExistence type="predicted"/>
<comment type="caution">
    <text evidence="1">The sequence shown here is derived from an EMBL/GenBank/DDBJ whole genome shotgun (WGS) entry which is preliminary data.</text>
</comment>
<protein>
    <recommendedName>
        <fullName evidence="3">Iron-containing redox enzyme family protein</fullName>
    </recommendedName>
</protein>
<gene>
    <name evidence="1" type="ORF">OE749_07060</name>
</gene>
<dbReference type="Gene3D" id="1.20.910.10">
    <property type="entry name" value="Heme oxygenase-like"/>
    <property type="match status" value="1"/>
</dbReference>
<reference evidence="1 2" key="1">
    <citation type="submission" date="2022-10" db="EMBL/GenBank/DDBJ databases">
        <title>Aestuariibacter sp. AA17 isolated from Montipora capitata coral fragment.</title>
        <authorList>
            <person name="Emsley S.A."/>
            <person name="Pfannmuller K.M."/>
            <person name="Loughran R.M."/>
            <person name="Shlafstein M."/>
            <person name="Papke E."/>
            <person name="Saw J.H."/>
            <person name="Ushijima B."/>
            <person name="Videau P."/>
        </authorList>
    </citation>
    <scope>NUCLEOTIDE SEQUENCE [LARGE SCALE GENOMIC DNA]</scope>
    <source>
        <strain evidence="1 2">AA17</strain>
    </source>
</reference>
<organism evidence="1 2">
    <name type="scientific">Fluctibacter corallii</name>
    <dbReference type="NCBI Taxonomy" id="2984329"/>
    <lineage>
        <taxon>Bacteria</taxon>
        <taxon>Pseudomonadati</taxon>
        <taxon>Pseudomonadota</taxon>
        <taxon>Gammaproteobacteria</taxon>
        <taxon>Alteromonadales</taxon>
        <taxon>Alteromonadaceae</taxon>
        <taxon>Fluctibacter</taxon>
    </lineage>
</organism>
<dbReference type="Proteomes" id="UP001652504">
    <property type="component" value="Unassembled WGS sequence"/>
</dbReference>
<dbReference type="RefSeq" id="WP_263711714.1">
    <property type="nucleotide sequence ID" value="NZ_JAOWKX010000003.1"/>
</dbReference>
<accession>A0ABT3A728</accession>
<dbReference type="InterPro" id="IPR016084">
    <property type="entry name" value="Haem_Oase-like_multi-hlx"/>
</dbReference>
<evidence type="ECO:0008006" key="3">
    <source>
        <dbReference type="Google" id="ProtNLM"/>
    </source>
</evidence>
<evidence type="ECO:0000313" key="2">
    <source>
        <dbReference type="Proteomes" id="UP001652504"/>
    </source>
</evidence>
<sequence>MNRVQDIGFAHPKSCLDSNESAEVKRRIDLYIDGKMEEWDKEVVYAKHLFEPGVDKNYYKRHMIEHVWRIRMSRTVQAKVLHQIAKISPEAAQLYARYQDEEMLHDILFKNDAMASGVTEDEINNTEPMFATRLLTGFKYFVTEHENPLGAVAYSYLVEYVTAKTTPAQVSNLKSELGSENVKGQVAHINTDLSHDHSGDMWEIVRALIFSENDIDVFLKYIDEIQSLLAMYYKELYDTTIGTDTIKAA</sequence>
<dbReference type="Pfam" id="PF14518">
    <property type="entry name" value="Haem_oxygenas_2"/>
    <property type="match status" value="1"/>
</dbReference>
<dbReference type="EMBL" id="JAOWKX010000003">
    <property type="protein sequence ID" value="MCV2884449.1"/>
    <property type="molecule type" value="Genomic_DNA"/>
</dbReference>
<evidence type="ECO:0000313" key="1">
    <source>
        <dbReference type="EMBL" id="MCV2884449.1"/>
    </source>
</evidence>
<name>A0ABT3A728_9ALTE</name>